<evidence type="ECO:0000256" key="1">
    <source>
        <dbReference type="SAM" id="MobiDB-lite"/>
    </source>
</evidence>
<dbReference type="AlphaFoldDB" id="A0A8H6CBT8"/>
<comment type="caution">
    <text evidence="2">The sequence shown here is derived from an EMBL/GenBank/DDBJ whole genome shotgun (WGS) entry which is preliminary data.</text>
</comment>
<reference evidence="2 3" key="1">
    <citation type="journal article" date="2020" name="Genomics">
        <title>Complete, high-quality genomes from long-read metagenomic sequencing of two wolf lichen thalli reveals enigmatic genome architecture.</title>
        <authorList>
            <person name="McKenzie S.K."/>
            <person name="Walston R.F."/>
            <person name="Allen J.L."/>
        </authorList>
    </citation>
    <scope>NUCLEOTIDE SEQUENCE [LARGE SCALE GENOMIC DNA]</scope>
    <source>
        <strain evidence="2">WasteWater1</strain>
    </source>
</reference>
<organism evidence="2 3">
    <name type="scientific">Letharia lupina</name>
    <dbReference type="NCBI Taxonomy" id="560253"/>
    <lineage>
        <taxon>Eukaryota</taxon>
        <taxon>Fungi</taxon>
        <taxon>Dikarya</taxon>
        <taxon>Ascomycota</taxon>
        <taxon>Pezizomycotina</taxon>
        <taxon>Lecanoromycetes</taxon>
        <taxon>OSLEUM clade</taxon>
        <taxon>Lecanoromycetidae</taxon>
        <taxon>Lecanorales</taxon>
        <taxon>Lecanorineae</taxon>
        <taxon>Parmeliaceae</taxon>
        <taxon>Letharia</taxon>
    </lineage>
</organism>
<dbReference type="GeneID" id="59331917"/>
<feature type="region of interest" description="Disordered" evidence="1">
    <location>
        <begin position="1"/>
        <end position="49"/>
    </location>
</feature>
<evidence type="ECO:0000313" key="2">
    <source>
        <dbReference type="EMBL" id="KAF6220374.1"/>
    </source>
</evidence>
<feature type="compositionally biased region" description="Basic and acidic residues" evidence="1">
    <location>
        <begin position="392"/>
        <end position="402"/>
    </location>
</feature>
<keyword evidence="3" id="KW-1185">Reference proteome</keyword>
<name>A0A8H6CBT8_9LECA</name>
<feature type="compositionally biased region" description="Low complexity" evidence="1">
    <location>
        <begin position="354"/>
        <end position="364"/>
    </location>
</feature>
<feature type="compositionally biased region" description="Basic residues" evidence="1">
    <location>
        <begin position="1"/>
        <end position="11"/>
    </location>
</feature>
<sequence>MPRNGKGKAKPGPKSPSKAGEKEKKSSAYDGNYEQHLIDNNVFPTDRGHRAVNHQDWEEVLIQPRASPSRSSDRSYKSFREAATDARDEVEVMSNAFPKLVGKSKYASGLNVPFGNLDYITEKIVVPQPDWYQGELAGEGNRTLRRLLDKAIVPSKRKERPFLPTYFAEAKGPDGSFIEGRGAYDGKAYAASAIYHGEGDLKLYTHHMTQPRGPGTLPHTHMTRIKAGNLTDSPQSFREVRTAFRNVGDKTHEYRVQFINEANRRNGIVSPPPPTSTSRSTRRPLSCQAPIFESSDSDSHNSSEEDSDDDNDKVSSRLRSKGKLLKPKIVSAAPKRVARRDPSPAPRTRRRKAPASSDSDPTSSSEEEESGAPRRRHLLKPKIVTIAPGKATRREPSPLRRELRPRRVSRRP</sequence>
<protein>
    <submittedName>
        <fullName evidence="2">Uncharacterized protein</fullName>
    </submittedName>
</protein>
<dbReference type="EMBL" id="JACCJB010000017">
    <property type="protein sequence ID" value="KAF6220374.1"/>
    <property type="molecule type" value="Genomic_DNA"/>
</dbReference>
<dbReference type="Proteomes" id="UP000593566">
    <property type="component" value="Unassembled WGS sequence"/>
</dbReference>
<feature type="compositionally biased region" description="Basic residues" evidence="1">
    <location>
        <begin position="403"/>
        <end position="412"/>
    </location>
</feature>
<dbReference type="RefSeq" id="XP_037149809.1">
    <property type="nucleotide sequence ID" value="XM_037294428.1"/>
</dbReference>
<feature type="region of interest" description="Disordered" evidence="1">
    <location>
        <begin position="263"/>
        <end position="412"/>
    </location>
</feature>
<feature type="compositionally biased region" description="Basic residues" evidence="1">
    <location>
        <begin position="316"/>
        <end position="326"/>
    </location>
</feature>
<gene>
    <name evidence="2" type="ORF">HO133_003506</name>
</gene>
<accession>A0A8H6CBT8</accession>
<evidence type="ECO:0000313" key="3">
    <source>
        <dbReference type="Proteomes" id="UP000593566"/>
    </source>
</evidence>
<proteinExistence type="predicted"/>